<evidence type="ECO:0000256" key="12">
    <source>
        <dbReference type="SAM" id="MobiDB-lite"/>
    </source>
</evidence>
<feature type="compositionally biased region" description="Low complexity" evidence="12">
    <location>
        <begin position="639"/>
        <end position="652"/>
    </location>
</feature>
<dbReference type="GO" id="GO:0019843">
    <property type="term" value="F:rRNA binding"/>
    <property type="evidence" value="ECO:0007669"/>
    <property type="project" value="UniProtKB-KW"/>
</dbReference>
<dbReference type="GO" id="GO:0005840">
    <property type="term" value="C:ribosome"/>
    <property type="evidence" value="ECO:0007669"/>
    <property type="project" value="UniProtKB-KW"/>
</dbReference>
<evidence type="ECO:0000256" key="4">
    <source>
        <dbReference type="ARBA" id="ARBA00022737"/>
    </source>
</evidence>
<feature type="region of interest" description="Disordered" evidence="12">
    <location>
        <begin position="636"/>
        <end position="694"/>
    </location>
</feature>
<feature type="compositionally biased region" description="Acidic residues" evidence="12">
    <location>
        <begin position="653"/>
        <end position="669"/>
    </location>
</feature>
<dbReference type="AlphaFoldDB" id="A0AAV7XND0"/>
<evidence type="ECO:0000256" key="3">
    <source>
        <dbReference type="ARBA" id="ARBA00022730"/>
    </source>
</evidence>
<evidence type="ECO:0000256" key="10">
    <source>
        <dbReference type="ARBA" id="ARBA00023274"/>
    </source>
</evidence>
<dbReference type="PANTHER" id="PTHR16276:SF1">
    <property type="entry name" value="SMALL RIBOSOMAL SUBUNIT PROTEIN MS39"/>
    <property type="match status" value="1"/>
</dbReference>
<dbReference type="Proteomes" id="UP001075354">
    <property type="component" value="Chromosome 7"/>
</dbReference>
<dbReference type="Pfam" id="PF22330">
    <property type="entry name" value="Rib_mS39_PPR"/>
    <property type="match status" value="1"/>
</dbReference>
<comment type="caution">
    <text evidence="13">The sequence shown here is derived from an EMBL/GenBank/DDBJ whole genome shotgun (WGS) entry which is preliminary data.</text>
</comment>
<dbReference type="GO" id="GO:0005739">
    <property type="term" value="C:mitochondrion"/>
    <property type="evidence" value="ECO:0007669"/>
    <property type="project" value="UniProtKB-SubCell"/>
</dbReference>
<keyword evidence="4" id="KW-0677">Repeat</keyword>
<evidence type="ECO:0000256" key="1">
    <source>
        <dbReference type="ARBA" id="ARBA00004173"/>
    </source>
</evidence>
<keyword evidence="7" id="KW-0809">Transit peptide</keyword>
<dbReference type="InterPro" id="IPR011990">
    <property type="entry name" value="TPR-like_helical_dom_sf"/>
</dbReference>
<evidence type="ECO:0000256" key="8">
    <source>
        <dbReference type="ARBA" id="ARBA00022980"/>
    </source>
</evidence>
<dbReference type="GO" id="GO:0043024">
    <property type="term" value="F:ribosomal small subunit binding"/>
    <property type="evidence" value="ECO:0007669"/>
    <property type="project" value="InterPro"/>
</dbReference>
<evidence type="ECO:0000313" key="13">
    <source>
        <dbReference type="EMBL" id="KAJ1526336.1"/>
    </source>
</evidence>
<evidence type="ECO:0000256" key="2">
    <source>
        <dbReference type="ARBA" id="ARBA00008551"/>
    </source>
</evidence>
<dbReference type="InterPro" id="IPR037387">
    <property type="entry name" value="PTCD3"/>
</dbReference>
<keyword evidence="10" id="KW-0687">Ribonucleoprotein</keyword>
<accession>A0AAV7XND0</accession>
<keyword evidence="9" id="KW-0496">Mitochondrion</keyword>
<gene>
    <name evidence="13" type="ORF">ONE63_009485</name>
</gene>
<keyword evidence="6" id="KW-0694">RNA-binding</keyword>
<keyword evidence="5" id="KW-0810">Translation regulation</keyword>
<dbReference type="GO" id="GO:1990904">
    <property type="term" value="C:ribonucleoprotein complex"/>
    <property type="evidence" value="ECO:0007669"/>
    <property type="project" value="UniProtKB-KW"/>
</dbReference>
<sequence>MSFLSTATKTYRASNFHFPHQWRTMTSQVDINIPSRIPRGPTDILKALEKTVSYDPTGPSYRYFDDPHLVPYQERQARMFTLAKNAGRKAARWVRDEHPELFTQVISDPPVMSYMPSAPINAETVNENMLYQKICDTKVTDAIKVYETMQENNLAVADDIKLALLELLCFYNCEDPIPMENEADRFFGQRAVRKDLYINSWKNHPLVQTLFNDLQHLGSAPYCALICGMFNAGAKAEGDRLLAEAKEKKIKLDVNVYNSTITRLISVYEKPEIKLEMIYEILREMNAAAIKPNLSTLNAVIDTISRILFPEKFSVIIKTVAEFERLGIKPSLGTYAYIARGCLGRTKPTANLKPFLTTVLNSLRGQSLEPQHAADAAFFDWMMKGCVVCESLPLATECLQLFLHARNRKLSDGYKTSTFFNNFFHVLSLQGDYKDMVKYYRLLVPHAHTVNAMFYKVLFEACDANAAISDFPGYWRDYMGTGAFHEETISTMLEVAVNLTGLPDPEVQKIRPVIGSLASNFILFKIEYEKDRVFERVPLSSDMCNNILILLARGHQWRSLQTGLKFMSDKVMLPQENTITQIVDSCNDHNNPNMAVWVLKYCHSTFENKLQLKPVVATLMKSDFLNDDMKKDLKETFNDDYSSSSSSGSSESDSSDSSDSDSDSSDSEEIAVPRKKKPEVPKPDIVQIIKDKAI</sequence>
<protein>
    <recommendedName>
        <fullName evidence="11">Small ribosomal subunit protein mS39</fullName>
    </recommendedName>
</protein>
<evidence type="ECO:0000256" key="5">
    <source>
        <dbReference type="ARBA" id="ARBA00022845"/>
    </source>
</evidence>
<proteinExistence type="inferred from homology"/>
<dbReference type="Pfam" id="PF13812">
    <property type="entry name" value="PPR_3"/>
    <property type="match status" value="1"/>
</dbReference>
<keyword evidence="8" id="KW-0689">Ribosomal protein</keyword>
<comment type="subcellular location">
    <subcellularLocation>
        <location evidence="1">Mitochondrion</location>
    </subcellularLocation>
</comment>
<reference evidence="13" key="1">
    <citation type="submission" date="2022-12" db="EMBL/GenBank/DDBJ databases">
        <title>Chromosome-level genome assembly of the bean flower thrips Megalurothrips usitatus.</title>
        <authorList>
            <person name="Ma L."/>
            <person name="Liu Q."/>
            <person name="Li H."/>
            <person name="Cai W."/>
        </authorList>
    </citation>
    <scope>NUCLEOTIDE SEQUENCE</scope>
    <source>
        <strain evidence="13">Cailab_2022a</strain>
    </source>
</reference>
<keyword evidence="3" id="KW-0699">rRNA-binding</keyword>
<keyword evidence="14" id="KW-1185">Reference proteome</keyword>
<name>A0AAV7XND0_9NEOP</name>
<evidence type="ECO:0000256" key="7">
    <source>
        <dbReference type="ARBA" id="ARBA00022946"/>
    </source>
</evidence>
<evidence type="ECO:0000256" key="11">
    <source>
        <dbReference type="ARBA" id="ARBA00035134"/>
    </source>
</evidence>
<dbReference type="GO" id="GO:0032543">
    <property type="term" value="P:mitochondrial translation"/>
    <property type="evidence" value="ECO:0007669"/>
    <property type="project" value="InterPro"/>
</dbReference>
<dbReference type="PANTHER" id="PTHR16276">
    <property type="entry name" value="PENTATRICOPEPTIDE REPEAT DOMAIN-CONTAINING PROTEIN 3"/>
    <property type="match status" value="1"/>
</dbReference>
<evidence type="ECO:0000256" key="9">
    <source>
        <dbReference type="ARBA" id="ARBA00023128"/>
    </source>
</evidence>
<dbReference type="EMBL" id="JAPTSV010000007">
    <property type="protein sequence ID" value="KAJ1526336.1"/>
    <property type="molecule type" value="Genomic_DNA"/>
</dbReference>
<dbReference type="GO" id="GO:0006417">
    <property type="term" value="P:regulation of translation"/>
    <property type="evidence" value="ECO:0007669"/>
    <property type="project" value="UniProtKB-KW"/>
</dbReference>
<dbReference type="InterPro" id="IPR055063">
    <property type="entry name" value="Rib_mS39_PPR"/>
</dbReference>
<evidence type="ECO:0000313" key="14">
    <source>
        <dbReference type="Proteomes" id="UP001075354"/>
    </source>
</evidence>
<organism evidence="13 14">
    <name type="scientific">Megalurothrips usitatus</name>
    <name type="common">bean blossom thrips</name>
    <dbReference type="NCBI Taxonomy" id="439358"/>
    <lineage>
        <taxon>Eukaryota</taxon>
        <taxon>Metazoa</taxon>
        <taxon>Ecdysozoa</taxon>
        <taxon>Arthropoda</taxon>
        <taxon>Hexapoda</taxon>
        <taxon>Insecta</taxon>
        <taxon>Pterygota</taxon>
        <taxon>Neoptera</taxon>
        <taxon>Paraneoptera</taxon>
        <taxon>Thysanoptera</taxon>
        <taxon>Terebrantia</taxon>
        <taxon>Thripoidea</taxon>
        <taxon>Thripidae</taxon>
        <taxon>Megalurothrips</taxon>
    </lineage>
</organism>
<evidence type="ECO:0000256" key="6">
    <source>
        <dbReference type="ARBA" id="ARBA00022884"/>
    </source>
</evidence>
<dbReference type="Gene3D" id="1.25.40.10">
    <property type="entry name" value="Tetratricopeptide repeat domain"/>
    <property type="match status" value="1"/>
</dbReference>
<dbReference type="InterPro" id="IPR002885">
    <property type="entry name" value="PPR_rpt"/>
</dbReference>
<comment type="similarity">
    <text evidence="2">Belongs to the mitochondrion-specific ribosomal protein mS39 family.</text>
</comment>